<protein>
    <submittedName>
        <fullName evidence="3">DUF4405 domain-containing membrane protein</fullName>
    </submittedName>
</protein>
<evidence type="ECO:0000256" key="1">
    <source>
        <dbReference type="SAM" id="Phobius"/>
    </source>
</evidence>
<evidence type="ECO:0000259" key="2">
    <source>
        <dbReference type="Pfam" id="PF14358"/>
    </source>
</evidence>
<name>A0AAX2A6G2_9BACT</name>
<dbReference type="EMBL" id="PDKM01000004">
    <property type="protein sequence ID" value="RXK09837.1"/>
    <property type="molecule type" value="Genomic_DNA"/>
</dbReference>
<gene>
    <name evidence="3" type="ORF">ABIV_2591</name>
    <name evidence="4" type="ORF">CRV05_08895</name>
</gene>
<accession>A0AAX2A6G2</accession>
<sequence>MSLKKITSLTMLLSMFLMTYTGIMLFISPPGRVAKWSNWEILGLGKEEYAQVHSTFMVLFIIATILHVYYNWKPMISYMKNKAKVVIIFTKEMAVAFVITLLFLVGTLYEISPFSTFINFGEDIKNSWEQKYEKAPYSHAELSTLEEFSSKLGFDLNRSMEILKANNIEADEMDTLKEIAKNNNISAQKVFSLLSEKQKSTISKAESLTGLGRKNISELSNDLGITANELIEKLKTVGIEAKSDDKFKSLCEEVGRTPREVIEELGF</sequence>
<dbReference type="AlphaFoldDB" id="A0AAX2A6G2"/>
<dbReference type="KEGG" id="hbv:ABIV_2591"/>
<feature type="domain" description="Flavinylation-associated cytochrome" evidence="2">
    <location>
        <begin position="6"/>
        <end position="72"/>
    </location>
</feature>
<feature type="transmembrane region" description="Helical" evidence="1">
    <location>
        <begin position="93"/>
        <end position="111"/>
    </location>
</feature>
<dbReference type="InterPro" id="IPR025517">
    <property type="entry name" value="DUF4405"/>
</dbReference>
<keyword evidence="1" id="KW-0812">Transmembrane</keyword>
<feature type="transmembrane region" description="Helical" evidence="1">
    <location>
        <begin position="49"/>
        <end position="72"/>
    </location>
</feature>
<organism evidence="4 6">
    <name type="scientific">Halarcobacter bivalviorum</name>
    <dbReference type="NCBI Taxonomy" id="663364"/>
    <lineage>
        <taxon>Bacteria</taxon>
        <taxon>Pseudomonadati</taxon>
        <taxon>Campylobacterota</taxon>
        <taxon>Epsilonproteobacteria</taxon>
        <taxon>Campylobacterales</taxon>
        <taxon>Arcobacteraceae</taxon>
        <taxon>Halarcobacter</taxon>
    </lineage>
</organism>
<evidence type="ECO:0000313" key="3">
    <source>
        <dbReference type="EMBL" id="AXH13557.1"/>
    </source>
</evidence>
<dbReference type="Gene3D" id="1.20.950.20">
    <property type="entry name" value="Transmembrane di-heme cytochromes, Chain C"/>
    <property type="match status" value="1"/>
</dbReference>
<dbReference type="RefSeq" id="WP_114840336.1">
    <property type="nucleotide sequence ID" value="NZ_CP031217.1"/>
</dbReference>
<keyword evidence="1" id="KW-1133">Transmembrane helix</keyword>
<proteinExistence type="predicted"/>
<reference evidence="3 5" key="2">
    <citation type="submission" date="2018-07" db="EMBL/GenBank/DDBJ databases">
        <title>Complete genome of the Arcobacter bivalviorum type strain LMG 26154.</title>
        <authorList>
            <person name="Miller W.G."/>
            <person name="Yee E."/>
            <person name="Bono J.L."/>
        </authorList>
    </citation>
    <scope>NUCLEOTIDE SEQUENCE [LARGE SCALE GENOMIC DNA]</scope>
    <source>
        <strain evidence="3 5">LMG 26154</strain>
    </source>
</reference>
<dbReference type="EMBL" id="CP031217">
    <property type="protein sequence ID" value="AXH13557.1"/>
    <property type="molecule type" value="Genomic_DNA"/>
</dbReference>
<reference evidence="4 6" key="1">
    <citation type="submission" date="2017-10" db="EMBL/GenBank/DDBJ databases">
        <title>Genomics of the genus Arcobacter.</title>
        <authorList>
            <person name="Perez-Cataluna A."/>
            <person name="Figueras M.J."/>
        </authorList>
    </citation>
    <scope>NUCLEOTIDE SEQUENCE [LARGE SCALE GENOMIC DNA]</scope>
    <source>
        <strain evidence="4 6">CECT 7835</strain>
    </source>
</reference>
<keyword evidence="6" id="KW-1185">Reference proteome</keyword>
<dbReference type="Proteomes" id="UP000253850">
    <property type="component" value="Chromosome"/>
</dbReference>
<evidence type="ECO:0000313" key="4">
    <source>
        <dbReference type="EMBL" id="RXK09837.1"/>
    </source>
</evidence>
<dbReference type="Pfam" id="PF14358">
    <property type="entry name" value="DUF4405"/>
    <property type="match status" value="1"/>
</dbReference>
<feature type="transmembrane region" description="Helical" evidence="1">
    <location>
        <begin position="12"/>
        <end position="29"/>
    </location>
</feature>
<keyword evidence="1" id="KW-0472">Membrane</keyword>
<dbReference type="Proteomes" id="UP000289193">
    <property type="component" value="Unassembled WGS sequence"/>
</dbReference>
<evidence type="ECO:0000313" key="5">
    <source>
        <dbReference type="Proteomes" id="UP000253850"/>
    </source>
</evidence>
<evidence type="ECO:0000313" key="6">
    <source>
        <dbReference type="Proteomes" id="UP000289193"/>
    </source>
</evidence>